<organism evidence="1 2">
    <name type="scientific">Pseudolycoriella hygida</name>
    <dbReference type="NCBI Taxonomy" id="35572"/>
    <lineage>
        <taxon>Eukaryota</taxon>
        <taxon>Metazoa</taxon>
        <taxon>Ecdysozoa</taxon>
        <taxon>Arthropoda</taxon>
        <taxon>Hexapoda</taxon>
        <taxon>Insecta</taxon>
        <taxon>Pterygota</taxon>
        <taxon>Neoptera</taxon>
        <taxon>Endopterygota</taxon>
        <taxon>Diptera</taxon>
        <taxon>Nematocera</taxon>
        <taxon>Sciaroidea</taxon>
        <taxon>Sciaridae</taxon>
        <taxon>Pseudolycoriella</taxon>
    </lineage>
</organism>
<dbReference type="Proteomes" id="UP001151699">
    <property type="component" value="Chromosome A"/>
</dbReference>
<keyword evidence="2" id="KW-1185">Reference proteome</keyword>
<feature type="non-terminal residue" evidence="1">
    <location>
        <position position="1"/>
    </location>
</feature>
<dbReference type="GO" id="GO:0005615">
    <property type="term" value="C:extracellular space"/>
    <property type="evidence" value="ECO:0007669"/>
    <property type="project" value="TreeGrafter"/>
</dbReference>
<dbReference type="OrthoDB" id="8185902at2759"/>
<proteinExistence type="predicted"/>
<comment type="caution">
    <text evidence="1">The sequence shown here is derived from an EMBL/GenBank/DDBJ whole genome shotgun (WGS) entry which is preliminary data.</text>
</comment>
<name>A0A9Q0NG12_9DIPT</name>
<dbReference type="AlphaFoldDB" id="A0A9Q0NG12"/>
<evidence type="ECO:0000313" key="2">
    <source>
        <dbReference type="Proteomes" id="UP001151699"/>
    </source>
</evidence>
<evidence type="ECO:0000313" key="1">
    <source>
        <dbReference type="EMBL" id="KAJ6649661.1"/>
    </source>
</evidence>
<dbReference type="Pfam" id="PF06585">
    <property type="entry name" value="JHBP"/>
    <property type="match status" value="1"/>
</dbReference>
<dbReference type="PANTHER" id="PTHR11008">
    <property type="entry name" value="PROTEIN TAKEOUT-LIKE PROTEIN"/>
    <property type="match status" value="1"/>
</dbReference>
<dbReference type="EMBL" id="WJQU01000001">
    <property type="protein sequence ID" value="KAJ6649661.1"/>
    <property type="molecule type" value="Genomic_DNA"/>
</dbReference>
<reference evidence="1" key="1">
    <citation type="submission" date="2022-07" db="EMBL/GenBank/DDBJ databases">
        <authorList>
            <person name="Trinca V."/>
            <person name="Uliana J.V.C."/>
            <person name="Torres T.T."/>
            <person name="Ward R.J."/>
            <person name="Monesi N."/>
        </authorList>
    </citation>
    <scope>NUCLEOTIDE SEQUENCE</scope>
    <source>
        <strain evidence="1">HSMRA1968</strain>
        <tissue evidence="1">Whole embryos</tissue>
    </source>
</reference>
<sequence>MPSVEPFIMDSLSLQLTGGPQGYRITLKNMEVFGASNYTVNSIKLSKNGAPFEASITIPRLLIQAKYTSSGVLIIIPASGQGDFDATLDGVVVDLEGTVSNDKKSSGTYMHVESLKLNLNVKK</sequence>
<dbReference type="InterPro" id="IPR038606">
    <property type="entry name" value="To_sf"/>
</dbReference>
<gene>
    <name evidence="1" type="ORF">Bhyg_04899</name>
</gene>
<accession>A0A9Q0NG12</accession>
<dbReference type="InterPro" id="IPR010562">
    <property type="entry name" value="Haemolymph_juvenile_hormone-bd"/>
</dbReference>
<protein>
    <submittedName>
        <fullName evidence="1">Uncharacterized protein</fullName>
    </submittedName>
</protein>
<dbReference type="Gene3D" id="3.15.10.30">
    <property type="entry name" value="Haemolymph juvenile hormone binding protein"/>
    <property type="match status" value="1"/>
</dbReference>
<dbReference type="PANTHER" id="PTHR11008:SF41">
    <property type="entry name" value="RE70318P"/>
    <property type="match status" value="1"/>
</dbReference>